<evidence type="ECO:0000256" key="1">
    <source>
        <dbReference type="SAM" id="Phobius"/>
    </source>
</evidence>
<dbReference type="Proteomes" id="UP000282388">
    <property type="component" value="Unassembled WGS sequence"/>
</dbReference>
<keyword evidence="1" id="KW-0812">Transmembrane</keyword>
<keyword evidence="1" id="KW-1133">Transmembrane helix</keyword>
<dbReference type="AlphaFoldDB" id="A0A3A8EZX8"/>
<name>A0A3A8EZX8_9GAMM</name>
<protein>
    <submittedName>
        <fullName evidence="2">Uncharacterized protein</fullName>
    </submittedName>
</protein>
<sequence>MKYGVISALLITVAWALLSIMQLWLPVVSADVYWKLTVTAGILLSVIVLVTLAIREYITDKKLRKDGFID</sequence>
<keyword evidence="1" id="KW-0472">Membrane</keyword>
<dbReference type="RefSeq" id="WP_120401199.1">
    <property type="nucleotide sequence ID" value="NZ_RAXV01000002.1"/>
</dbReference>
<dbReference type="OrthoDB" id="9157491at2"/>
<reference evidence="2 3" key="1">
    <citation type="submission" date="2018-09" db="EMBL/GenBank/DDBJ databases">
        <title>The draft genome of Acinetobacter spp. strains.</title>
        <authorList>
            <person name="Qin J."/>
            <person name="Feng Y."/>
            <person name="Zong Z."/>
        </authorList>
    </citation>
    <scope>NUCLEOTIDE SEQUENCE [LARGE SCALE GENOMIC DNA]</scope>
    <source>
        <strain evidence="2 3">WCHAc060012</strain>
    </source>
</reference>
<proteinExistence type="predicted"/>
<dbReference type="EMBL" id="RAXV01000002">
    <property type="protein sequence ID" value="RKG33993.1"/>
    <property type="molecule type" value="Genomic_DNA"/>
</dbReference>
<gene>
    <name evidence="2" type="ORF">D7V32_01705</name>
</gene>
<comment type="caution">
    <text evidence="2">The sequence shown here is derived from an EMBL/GenBank/DDBJ whole genome shotgun (WGS) entry which is preliminary data.</text>
</comment>
<evidence type="ECO:0000313" key="3">
    <source>
        <dbReference type="Proteomes" id="UP000282388"/>
    </source>
</evidence>
<evidence type="ECO:0000313" key="2">
    <source>
        <dbReference type="EMBL" id="RKG33993.1"/>
    </source>
</evidence>
<feature type="transmembrane region" description="Helical" evidence="1">
    <location>
        <begin position="32"/>
        <end position="54"/>
    </location>
</feature>
<organism evidence="2 3">
    <name type="scientific">Acinetobacter tianfuensis</name>
    <dbReference type="NCBI Taxonomy" id="2419603"/>
    <lineage>
        <taxon>Bacteria</taxon>
        <taxon>Pseudomonadati</taxon>
        <taxon>Pseudomonadota</taxon>
        <taxon>Gammaproteobacteria</taxon>
        <taxon>Moraxellales</taxon>
        <taxon>Moraxellaceae</taxon>
        <taxon>Acinetobacter</taxon>
    </lineage>
</organism>
<accession>A0A3A8EZX8</accession>
<keyword evidence="3" id="KW-1185">Reference proteome</keyword>